<gene>
    <name evidence="2" type="ORF">SDJN03_03738</name>
</gene>
<feature type="region of interest" description="Disordered" evidence="1">
    <location>
        <begin position="138"/>
        <end position="176"/>
    </location>
</feature>
<keyword evidence="3" id="KW-1185">Reference proteome</keyword>
<dbReference type="PANTHER" id="PTHR35306">
    <property type="entry name" value="BNAA03G57290D PROTEIN"/>
    <property type="match status" value="1"/>
</dbReference>
<dbReference type="Proteomes" id="UP000685013">
    <property type="component" value="Chromosome 2"/>
</dbReference>
<evidence type="ECO:0000313" key="3">
    <source>
        <dbReference type="Proteomes" id="UP000685013"/>
    </source>
</evidence>
<dbReference type="Pfam" id="PF15365">
    <property type="entry name" value="PNRC"/>
    <property type="match status" value="1"/>
</dbReference>
<sequence length="199" mass="21940">MEAVVVVEQQHRNQYYGAPFGSFPSRDFRGVNCRSFQSGAGILPTPSKASTSETEHFYPSSPKTPLTCLSSNSGNAKSGATVPTAPIPIKPKFLNNNSVLHEEFYDPSFSFSELWAGPTYSNSPPPSSLPIPKFSVAKRTTSQEIPRSAPEFDLHHPSAKSAPPSPTRDQNFSPRFFFHNDDSATKTLRRILHLDVDNE</sequence>
<dbReference type="GO" id="GO:0016071">
    <property type="term" value="P:mRNA metabolic process"/>
    <property type="evidence" value="ECO:0007669"/>
    <property type="project" value="UniProtKB-ARBA"/>
</dbReference>
<protein>
    <submittedName>
        <fullName evidence="2">Uncharacterized protein</fullName>
    </submittedName>
</protein>
<accession>A0AAV6P6R2</accession>
<dbReference type="InterPro" id="IPR028322">
    <property type="entry name" value="PNRC-like_rgn"/>
</dbReference>
<feature type="region of interest" description="Disordered" evidence="1">
    <location>
        <begin position="44"/>
        <end position="65"/>
    </location>
</feature>
<organism evidence="2 3">
    <name type="scientific">Cucurbita argyrosperma subsp. sororia</name>
    <dbReference type="NCBI Taxonomy" id="37648"/>
    <lineage>
        <taxon>Eukaryota</taxon>
        <taxon>Viridiplantae</taxon>
        <taxon>Streptophyta</taxon>
        <taxon>Embryophyta</taxon>
        <taxon>Tracheophyta</taxon>
        <taxon>Spermatophyta</taxon>
        <taxon>Magnoliopsida</taxon>
        <taxon>eudicotyledons</taxon>
        <taxon>Gunneridae</taxon>
        <taxon>Pentapetalae</taxon>
        <taxon>rosids</taxon>
        <taxon>fabids</taxon>
        <taxon>Cucurbitales</taxon>
        <taxon>Cucurbitaceae</taxon>
        <taxon>Cucurbiteae</taxon>
        <taxon>Cucurbita</taxon>
    </lineage>
</organism>
<dbReference type="AlphaFoldDB" id="A0AAV6P6R2"/>
<name>A0AAV6P6R2_9ROSI</name>
<evidence type="ECO:0000313" key="2">
    <source>
        <dbReference type="EMBL" id="KAG6606421.1"/>
    </source>
</evidence>
<evidence type="ECO:0000256" key="1">
    <source>
        <dbReference type="SAM" id="MobiDB-lite"/>
    </source>
</evidence>
<comment type="caution">
    <text evidence="2">The sequence shown here is derived from an EMBL/GenBank/DDBJ whole genome shotgun (WGS) entry which is preliminary data.</text>
</comment>
<proteinExistence type="predicted"/>
<reference evidence="2 3" key="1">
    <citation type="journal article" date="2021" name="Hortic Res">
        <title>The domestication of Cucurbita argyrosperma as revealed by the genome of its wild relative.</title>
        <authorList>
            <person name="Barrera-Redondo J."/>
            <person name="Sanchez-de la Vega G."/>
            <person name="Aguirre-Liguori J.A."/>
            <person name="Castellanos-Morales G."/>
            <person name="Gutierrez-Guerrero Y.T."/>
            <person name="Aguirre-Dugua X."/>
            <person name="Aguirre-Planter E."/>
            <person name="Tenaillon M.I."/>
            <person name="Lira-Saade R."/>
            <person name="Eguiarte L.E."/>
        </authorList>
    </citation>
    <scope>NUCLEOTIDE SEQUENCE [LARGE SCALE GENOMIC DNA]</scope>
    <source>
        <strain evidence="2">JBR-2021</strain>
    </source>
</reference>
<dbReference type="PANTHER" id="PTHR35306:SF1">
    <property type="entry name" value="VQ DOMAIN-CONTAINING PROTEIN"/>
    <property type="match status" value="1"/>
</dbReference>
<feature type="non-terminal residue" evidence="2">
    <location>
        <position position="1"/>
    </location>
</feature>
<dbReference type="EMBL" id="JAGKQH010000002">
    <property type="protein sequence ID" value="KAG6606421.1"/>
    <property type="molecule type" value="Genomic_DNA"/>
</dbReference>